<evidence type="ECO:0000256" key="3">
    <source>
        <dbReference type="SAM" id="MobiDB-lite"/>
    </source>
</evidence>
<reference evidence="6 7" key="1">
    <citation type="submission" date="2024-10" db="EMBL/GenBank/DDBJ databases">
        <title>Updated reference genomes for cyclostephanoid diatoms.</title>
        <authorList>
            <person name="Roberts W.R."/>
            <person name="Alverson A.J."/>
        </authorList>
    </citation>
    <scope>NUCLEOTIDE SEQUENCE [LARGE SCALE GENOMIC DNA]</scope>
    <source>
        <strain evidence="6 7">AJA232-27</strain>
    </source>
</reference>
<feature type="compositionally biased region" description="Basic and acidic residues" evidence="3">
    <location>
        <begin position="1068"/>
        <end position="1079"/>
    </location>
</feature>
<organism evidence="6 7">
    <name type="scientific">Discostella pseudostelligera</name>
    <dbReference type="NCBI Taxonomy" id="259834"/>
    <lineage>
        <taxon>Eukaryota</taxon>
        <taxon>Sar</taxon>
        <taxon>Stramenopiles</taxon>
        <taxon>Ochrophyta</taxon>
        <taxon>Bacillariophyta</taxon>
        <taxon>Coscinodiscophyceae</taxon>
        <taxon>Thalassiosirophycidae</taxon>
        <taxon>Stephanodiscales</taxon>
        <taxon>Stephanodiscaceae</taxon>
        <taxon>Discostella</taxon>
    </lineage>
</organism>
<keyword evidence="7" id="KW-1185">Reference proteome</keyword>
<feature type="signal peptide" evidence="5">
    <location>
        <begin position="1"/>
        <end position="22"/>
    </location>
</feature>
<keyword evidence="1" id="KW-0880">Kelch repeat</keyword>
<protein>
    <submittedName>
        <fullName evidence="6">Uncharacterized protein</fullName>
    </submittedName>
</protein>
<gene>
    <name evidence="6" type="ORF">ACHAWU_004122</name>
</gene>
<evidence type="ECO:0000313" key="6">
    <source>
        <dbReference type="EMBL" id="KAL3764310.1"/>
    </source>
</evidence>
<feature type="compositionally biased region" description="Basic residues" evidence="3">
    <location>
        <begin position="1058"/>
        <end position="1067"/>
    </location>
</feature>
<keyword evidence="2" id="KW-0677">Repeat</keyword>
<name>A0ABD3MV15_9STRA</name>
<feature type="transmembrane region" description="Helical" evidence="4">
    <location>
        <begin position="943"/>
        <end position="966"/>
    </location>
</feature>
<evidence type="ECO:0000256" key="5">
    <source>
        <dbReference type="SAM" id="SignalP"/>
    </source>
</evidence>
<evidence type="ECO:0000256" key="4">
    <source>
        <dbReference type="SAM" id="Phobius"/>
    </source>
</evidence>
<dbReference type="PANTHER" id="PTHR46093:SF3">
    <property type="entry name" value="ACYL-COA-BINDING DOMAIN-CONTAINING PROTEIN 4"/>
    <property type="match status" value="1"/>
</dbReference>
<dbReference type="SUPFAM" id="SSF117281">
    <property type="entry name" value="Kelch motif"/>
    <property type="match status" value="1"/>
</dbReference>
<keyword evidence="4" id="KW-0812">Transmembrane</keyword>
<dbReference type="Proteomes" id="UP001530293">
    <property type="component" value="Unassembled WGS sequence"/>
</dbReference>
<dbReference type="PANTHER" id="PTHR46093">
    <property type="entry name" value="ACYL-COA-BINDING DOMAIN-CONTAINING PROTEIN 5"/>
    <property type="match status" value="1"/>
</dbReference>
<feature type="compositionally biased region" description="Basic and acidic residues" evidence="3">
    <location>
        <begin position="1108"/>
        <end position="1117"/>
    </location>
</feature>
<accession>A0ABD3MV15</accession>
<keyword evidence="5" id="KW-0732">Signal</keyword>
<comment type="caution">
    <text evidence="6">The sequence shown here is derived from an EMBL/GenBank/DDBJ whole genome shotgun (WGS) entry which is preliminary data.</text>
</comment>
<dbReference type="InterPro" id="IPR015915">
    <property type="entry name" value="Kelch-typ_b-propeller"/>
</dbReference>
<sequence length="1117" mass="125342">MTFARCCLGLLWKCSFIVMIEGANWAQLAGEREQNTATPYVPDQLHRNRDTSIRPMWSARWGHAVVVLDEHLPVLEATDELRVTNPVFVLLGGDDGLPRELFNFSTSYNMLVGSGKLRNDVWVGQLTSGSQSSWTIDDRYLHTENGYNPELMRSNMRWREVTPGRVAPPTWPNGPKYSLPMTNDDWIACQDSIKKRLAYTTALPDPSVCKDPPQFCYDHTNARGCHAQGMWKRENMWSPRRGLGAASANGKIFVIGGQAREYGRIDDSRLIGGLGGQKRIETVKDHSTIQEDLVLKNDVWSSDDRGATWELVSPGCKDPQEDALMQTELWSRNHSNPLLPKFVGSIGSKCVDSSNCYGVAECKVLGNTLDKVCVCPMFSPRMHHSVTVQRRFSMDKDNVVFTEDVMHVVGGFISVKQAFCANRSCGPTDGYRLAVDDAWMSTDGKTWIQIKPAFSKNGSFRGRGSHSAVIAYGNSIVRNNTGNPFEKRDSLLIFGGETFHPNEKSTVYLNDVWRIDLPKAPCCIPSQGCEDWSIQNKACLPNQTDWKIVSSKSKWSARSGHSTVYEPRSLRNSFTHRIYLIGGINSEGVQSDIWTWNLTSDEWQCDFCPNAGAENDTAAYLSIDSLLSEIKQLHLPSIGDGGDLINFTTPSITTAVNANAIALMALKGVNTIMDLASADLYSVLNLRGYTFPGSHARPVVDVCYLRAISIAIVNKCTTTRSATPLLNKNDLQHIYQPLNSHPSTTCGRGGESEPCVRGDWDGCTPIPGVSKVDVHGVGDVAVPQTQQNPLSAMEEIFCRQVPSGRYWGAAGFLNGKVVLLGGIGHNPNRLFRDVWARDDSYPQAVITTKPASRSPQSQFYFDNNGADDVAFEFKLVRDDSDIIPWTTTTKMAGANVGWLDDKRGGPGRGWYSLYVRAVKPSGNRDYSFSTQSNVYVWYYIPPIPWGAISGYIIVALVLLSAGYYGYRRRKKRLILEKFQLRRLKRKFKLRAAQQYSNSKVSTERIQKMHRRRSDATSTRSQISSQHHQSVSTHERLEVEPHGQMQTGAHETSNDRPHSRSHRPRSRSMRSDPYEYRESSSNHSIRRRKGNPADGRSGDEARNRRRREREKLRRDMRH</sequence>
<keyword evidence="4" id="KW-0472">Membrane</keyword>
<dbReference type="Gene3D" id="2.120.10.80">
    <property type="entry name" value="Kelch-type beta propeller"/>
    <property type="match status" value="1"/>
</dbReference>
<feature type="chain" id="PRO_5044823619" evidence="5">
    <location>
        <begin position="23"/>
        <end position="1117"/>
    </location>
</feature>
<dbReference type="EMBL" id="JALLBG020000108">
    <property type="protein sequence ID" value="KAL3764310.1"/>
    <property type="molecule type" value="Genomic_DNA"/>
</dbReference>
<feature type="region of interest" description="Disordered" evidence="3">
    <location>
        <begin position="994"/>
        <end position="1117"/>
    </location>
</feature>
<keyword evidence="4" id="KW-1133">Transmembrane helix</keyword>
<feature type="compositionally biased region" description="Low complexity" evidence="3">
    <location>
        <begin position="1016"/>
        <end position="1031"/>
    </location>
</feature>
<evidence type="ECO:0000313" key="7">
    <source>
        <dbReference type="Proteomes" id="UP001530293"/>
    </source>
</evidence>
<proteinExistence type="predicted"/>
<dbReference type="AlphaFoldDB" id="A0ABD3MV15"/>
<evidence type="ECO:0000256" key="2">
    <source>
        <dbReference type="ARBA" id="ARBA00022737"/>
    </source>
</evidence>
<evidence type="ECO:0000256" key="1">
    <source>
        <dbReference type="ARBA" id="ARBA00022441"/>
    </source>
</evidence>